<keyword evidence="1" id="KW-0560">Oxidoreductase</keyword>
<sequence length="527" mass="57623">MDTVEGSELPRSVVGSAAGGGSDASVQVDVVVVGLGPVGSVLAGLLGRRGIRVAAIDKDPDVFALPRAAHIDHQGLRTLQELGLLDDLLPGMRRNPGLDFVNSARRILMRVPADRPSRSGLPTSMYFYQPHFDRRLRRLADELPDVQVHLGTEAVAIEQDDTRAVVHARGPAGDIRFEAPWVVGCDGARSPVREWLGISLDDLDFDEQWLVVDVRLTAPETSLPPNAVHVCDPGRPHTVIPMPEPRYRFELMLLPGETAEQMQDTDQIRRLIKPWVSAESVEIERSAVYEFHGLSAREWRRGRFFIAGDAAHQMPPFLGQGMCSGLRDAANLAWKLDEVIRGRAPAAILDTYFSEREPHVRKIIEDVVDFGKIICTLDPEEAEERDRRMLAGETGAPFGLPRLKEGPLVTGGGGALAIQPPGRSGERLDDVVGPRFLVVGRDENAFDSSVNWWRSRGSVLVTTLAEIGEHRAGVESSMDRLGVDVMVVRPDRYLLGAGNRLAPITEVARRALTVISPARGDVAVPSA</sequence>
<evidence type="ECO:0000256" key="1">
    <source>
        <dbReference type="ARBA" id="ARBA00023002"/>
    </source>
</evidence>
<dbReference type="InterPro" id="IPR036188">
    <property type="entry name" value="FAD/NAD-bd_sf"/>
</dbReference>
<feature type="region of interest" description="Disordered" evidence="2">
    <location>
        <begin position="1"/>
        <end position="22"/>
    </location>
</feature>
<dbReference type="SUPFAM" id="SSF51905">
    <property type="entry name" value="FAD/NAD(P)-binding domain"/>
    <property type="match status" value="1"/>
</dbReference>
<evidence type="ECO:0000313" key="4">
    <source>
        <dbReference type="EMBL" id="SDH12147.1"/>
    </source>
</evidence>
<dbReference type="GO" id="GO:0071949">
    <property type="term" value="F:FAD binding"/>
    <property type="evidence" value="ECO:0007669"/>
    <property type="project" value="InterPro"/>
</dbReference>
<protein>
    <submittedName>
        <fullName evidence="4">3-(3-hydroxy-phenyl)propionate hydroxylase</fullName>
    </submittedName>
</protein>
<dbReference type="PRINTS" id="PR00420">
    <property type="entry name" value="RNGMNOXGNASE"/>
</dbReference>
<accession>A0A1G7ZU74</accession>
<dbReference type="EMBL" id="FNCN01000011">
    <property type="protein sequence ID" value="SDH12147.1"/>
    <property type="molecule type" value="Genomic_DNA"/>
</dbReference>
<dbReference type="Gene3D" id="3.50.50.60">
    <property type="entry name" value="FAD/NAD(P)-binding domain"/>
    <property type="match status" value="1"/>
</dbReference>
<dbReference type="InterPro" id="IPR050631">
    <property type="entry name" value="PheA/TfdB_FAD_monoxygenase"/>
</dbReference>
<dbReference type="InterPro" id="IPR002938">
    <property type="entry name" value="FAD-bd"/>
</dbReference>
<dbReference type="GO" id="GO:0019622">
    <property type="term" value="P:3-(3-hydroxy)phenylpropionate catabolic process"/>
    <property type="evidence" value="ECO:0007669"/>
    <property type="project" value="TreeGrafter"/>
</dbReference>
<dbReference type="NCBIfam" id="NF004829">
    <property type="entry name" value="PRK06183.1-3"/>
    <property type="match status" value="1"/>
</dbReference>
<name>A0A1G7ZU74_9ACTN</name>
<evidence type="ECO:0000259" key="3">
    <source>
        <dbReference type="Pfam" id="PF01494"/>
    </source>
</evidence>
<dbReference type="Pfam" id="PF01494">
    <property type="entry name" value="FAD_binding_3"/>
    <property type="match status" value="1"/>
</dbReference>
<dbReference type="OrthoDB" id="8670884at2"/>
<proteinExistence type="predicted"/>
<dbReference type="GO" id="GO:0008688">
    <property type="term" value="F:3-(3-hydroxyphenyl)propionate hydroxylase activity"/>
    <property type="evidence" value="ECO:0007669"/>
    <property type="project" value="TreeGrafter"/>
</dbReference>
<dbReference type="Gene3D" id="3.30.70.2450">
    <property type="match status" value="1"/>
</dbReference>
<evidence type="ECO:0000256" key="2">
    <source>
        <dbReference type="SAM" id="MobiDB-lite"/>
    </source>
</evidence>
<feature type="domain" description="FAD-binding" evidence="3">
    <location>
        <begin position="28"/>
        <end position="365"/>
    </location>
</feature>
<dbReference type="Proteomes" id="UP000198923">
    <property type="component" value="Unassembled WGS sequence"/>
</dbReference>
<gene>
    <name evidence="4" type="ORF">SAMN05421505_111202</name>
</gene>
<evidence type="ECO:0000313" key="5">
    <source>
        <dbReference type="Proteomes" id="UP000198923"/>
    </source>
</evidence>
<dbReference type="PANTHER" id="PTHR43476">
    <property type="entry name" value="3-(3-HYDROXY-PHENYL)PROPIONATE/3-HYDROXYCINNAMIC ACID HYDROXYLASE"/>
    <property type="match status" value="1"/>
</dbReference>
<organism evidence="4 5">
    <name type="scientific">Sinosporangium album</name>
    <dbReference type="NCBI Taxonomy" id="504805"/>
    <lineage>
        <taxon>Bacteria</taxon>
        <taxon>Bacillati</taxon>
        <taxon>Actinomycetota</taxon>
        <taxon>Actinomycetes</taxon>
        <taxon>Streptosporangiales</taxon>
        <taxon>Streptosporangiaceae</taxon>
        <taxon>Sinosporangium</taxon>
    </lineage>
</organism>
<dbReference type="PANTHER" id="PTHR43476:SF3">
    <property type="entry name" value="FAD-BINDING MONOOXYGENASE"/>
    <property type="match status" value="1"/>
</dbReference>
<dbReference type="AlphaFoldDB" id="A0A1G7ZU74"/>
<reference evidence="4 5" key="1">
    <citation type="submission" date="2016-10" db="EMBL/GenBank/DDBJ databases">
        <authorList>
            <person name="de Groot N.N."/>
        </authorList>
    </citation>
    <scope>NUCLEOTIDE SEQUENCE [LARGE SCALE GENOMIC DNA]</scope>
    <source>
        <strain evidence="4 5">CPCC 201354</strain>
    </source>
</reference>
<dbReference type="RefSeq" id="WP_093170897.1">
    <property type="nucleotide sequence ID" value="NZ_FNCN01000011.1"/>
</dbReference>
<dbReference type="STRING" id="504805.SAMN05421505_111202"/>
<keyword evidence="5" id="KW-1185">Reference proteome</keyword>